<reference evidence="3" key="1">
    <citation type="journal article" date="2016" name="Nat. Commun.">
        <title>The Gonium pectorale genome demonstrates co-option of cell cycle regulation during the evolution of multicellularity.</title>
        <authorList>
            <person name="Hanschen E.R."/>
            <person name="Marriage T.N."/>
            <person name="Ferris P.J."/>
            <person name="Hamaji T."/>
            <person name="Toyoda A."/>
            <person name="Fujiyama A."/>
            <person name="Neme R."/>
            <person name="Noguchi H."/>
            <person name="Minakuchi Y."/>
            <person name="Suzuki M."/>
            <person name="Kawai-Toyooka H."/>
            <person name="Smith D.R."/>
            <person name="Sparks H."/>
            <person name="Anderson J."/>
            <person name="Bakaric R."/>
            <person name="Luria V."/>
            <person name="Karger A."/>
            <person name="Kirschner M.W."/>
            <person name="Durand P.M."/>
            <person name="Michod R.E."/>
            <person name="Nozaki H."/>
            <person name="Olson B.J."/>
        </authorList>
    </citation>
    <scope>NUCLEOTIDE SEQUENCE [LARGE SCALE GENOMIC DNA]</scope>
    <source>
        <strain evidence="3">NIES-2863</strain>
    </source>
</reference>
<name>A0A150G5L6_GONPE</name>
<evidence type="ECO:0000256" key="1">
    <source>
        <dbReference type="SAM" id="MobiDB-lite"/>
    </source>
</evidence>
<gene>
    <name evidence="2" type="ORF">GPECTOR_57g466</name>
</gene>
<feature type="region of interest" description="Disordered" evidence="1">
    <location>
        <begin position="218"/>
        <end position="245"/>
    </location>
</feature>
<proteinExistence type="predicted"/>
<feature type="region of interest" description="Disordered" evidence="1">
    <location>
        <begin position="316"/>
        <end position="365"/>
    </location>
</feature>
<accession>A0A150G5L6</accession>
<feature type="compositionally biased region" description="Low complexity" evidence="1">
    <location>
        <begin position="316"/>
        <end position="352"/>
    </location>
</feature>
<keyword evidence="3" id="KW-1185">Reference proteome</keyword>
<comment type="caution">
    <text evidence="2">The sequence shown here is derived from an EMBL/GenBank/DDBJ whole genome shotgun (WGS) entry which is preliminary data.</text>
</comment>
<dbReference type="EMBL" id="LSYV01000058">
    <property type="protein sequence ID" value="KXZ45176.1"/>
    <property type="molecule type" value="Genomic_DNA"/>
</dbReference>
<organism evidence="2 3">
    <name type="scientific">Gonium pectorale</name>
    <name type="common">Green alga</name>
    <dbReference type="NCBI Taxonomy" id="33097"/>
    <lineage>
        <taxon>Eukaryota</taxon>
        <taxon>Viridiplantae</taxon>
        <taxon>Chlorophyta</taxon>
        <taxon>core chlorophytes</taxon>
        <taxon>Chlorophyceae</taxon>
        <taxon>CS clade</taxon>
        <taxon>Chlamydomonadales</taxon>
        <taxon>Volvocaceae</taxon>
        <taxon>Gonium</taxon>
    </lineage>
</organism>
<protein>
    <submittedName>
        <fullName evidence="2">Uncharacterized protein</fullName>
    </submittedName>
</protein>
<dbReference type="Proteomes" id="UP000075714">
    <property type="component" value="Unassembled WGS sequence"/>
</dbReference>
<evidence type="ECO:0000313" key="2">
    <source>
        <dbReference type="EMBL" id="KXZ45176.1"/>
    </source>
</evidence>
<dbReference type="AlphaFoldDB" id="A0A150G5L6"/>
<sequence length="365" mass="36737">MCGIAGLPSVVAEALEAGLLPCVEHLLRAAGRAPRGPEAVPAEGLLNTGRCFHHFLALMLMYGEERQALAAVASVGKLLRCLVNDPVLGAAAWASSWEAGVDPSPLYVPCFVSALGMTCSALASLTEQALQPAARPVPAAAASQLLRVVSFAACHWLPALSRLVRLGLELVGRGGRASGDIDQLVLMDGLWALLEFMQLPESLRTDPAAALRAAAASPKSGAGPIGAAAGDRAPSDAGSSSDAASGEAVAGRAGADADDAGWRALLLDDVGAVSLLEVALEAVPLLWDAVADDHPRGMLLVDLVRVLCSVAAAAASGAPEPGPAAQGAAAASTTTTTTTTTAAAAPSTGPAPSRTPLPWRPASLR</sequence>
<evidence type="ECO:0000313" key="3">
    <source>
        <dbReference type="Proteomes" id="UP000075714"/>
    </source>
</evidence>